<evidence type="ECO:0000313" key="4">
    <source>
        <dbReference type="Proteomes" id="UP001632038"/>
    </source>
</evidence>
<evidence type="ECO:0000259" key="2">
    <source>
        <dbReference type="Pfam" id="PF14309"/>
    </source>
</evidence>
<gene>
    <name evidence="3" type="ORF">CASFOL_020117</name>
</gene>
<feature type="compositionally biased region" description="Basic and acidic residues" evidence="1">
    <location>
        <begin position="416"/>
        <end position="433"/>
    </location>
</feature>
<feature type="region of interest" description="Disordered" evidence="1">
    <location>
        <begin position="356"/>
        <end position="375"/>
    </location>
</feature>
<evidence type="ECO:0000256" key="1">
    <source>
        <dbReference type="SAM" id="MobiDB-lite"/>
    </source>
</evidence>
<dbReference type="PANTHER" id="PTHR47212:SF4">
    <property type="entry name" value="ADHESIN-LIKE PROTEIN, PUTATIVE (DUF3741)-RELATED"/>
    <property type="match status" value="1"/>
</dbReference>
<keyword evidence="4" id="KW-1185">Reference proteome</keyword>
<dbReference type="Proteomes" id="UP001632038">
    <property type="component" value="Unassembled WGS sequence"/>
</dbReference>
<proteinExistence type="predicted"/>
<dbReference type="PANTHER" id="PTHR47212">
    <property type="entry name" value="ADHESIN-LIKE PROTEIN, PUTATIVE (DUF3741)-RELATED"/>
    <property type="match status" value="1"/>
</dbReference>
<reference evidence="4" key="1">
    <citation type="journal article" date="2024" name="IScience">
        <title>Strigolactones Initiate the Formation of Haustorium-like Structures in Castilleja.</title>
        <authorList>
            <person name="Buerger M."/>
            <person name="Peterson D."/>
            <person name="Chory J."/>
        </authorList>
    </citation>
    <scope>NUCLEOTIDE SEQUENCE [LARGE SCALE GENOMIC DNA]</scope>
</reference>
<accession>A0ABD3CZX6</accession>
<comment type="caution">
    <text evidence="3">The sequence shown here is derived from an EMBL/GenBank/DDBJ whole genome shotgun (WGS) entry which is preliminary data.</text>
</comment>
<dbReference type="Pfam" id="PF14309">
    <property type="entry name" value="DUF4378"/>
    <property type="match status" value="1"/>
</dbReference>
<sequence>MERRLLGVPEHELSCMRGLYSVIESCQARTSRKLASNGRPVNKTIIDYSRKIDSLASFDEECRRIQIQNEADLASVDDNDMPFEKQKSKQNIIKDSELSDLLVKTRKRAKQNKQNTYQPSLNELTLAAILRAVQEDNIQMSVKDFVDQMFIHKNLASKNGKETVRSILDAEECVGFGPSSSFKNPRSVFSSQKARKTSFEARSSDKIVILKPAKPRNVRYSENVTCHCSSLQFHKKPGRRALSDGKRKSFSFREMKKKLKHTFGVARKEPSKFTMVGTSNLLTRNEGARNSGPRKLDSSSVGGFSNEKEFDVILEAKKHLSARFKNLSVVERVTGEKYVKTLGRILSSPEHDFWPVTPRRDDQRESNSEISNGREWDCFSPLRANSKLTSSTDELKFNGELKIVEIVHSGINNNDVTRKTQKDEKTELQKADENDSQSENETSTSTVDDIIKYQGEHRSPVSVLDPFFIDDANSPPSVGLQTGKPNGQELKPRRIDFETCSFGSSPCMQEQNHISQYVHLVLEASCLNWDQLSEITCVDEEVLDSFVFDEVEFISATECYFDTKLLFDRINEVLLEMYKYQFCPSRPLAAFVKSRIGSVPLAEFVFDEIMKDAEFFLRPTTEKRTLDQLVSKDVANCGPWIDGRVDTEEIVIEISEEMVEEFVLDVLVEFCT</sequence>
<dbReference type="EMBL" id="JAVIJP010000027">
    <property type="protein sequence ID" value="KAL3635570.1"/>
    <property type="molecule type" value="Genomic_DNA"/>
</dbReference>
<feature type="region of interest" description="Disordered" evidence="1">
    <location>
        <begin position="415"/>
        <end position="447"/>
    </location>
</feature>
<dbReference type="InterPro" id="IPR025486">
    <property type="entry name" value="DUF4378"/>
</dbReference>
<dbReference type="AlphaFoldDB" id="A0ABD3CZX6"/>
<organism evidence="3 4">
    <name type="scientific">Castilleja foliolosa</name>
    <dbReference type="NCBI Taxonomy" id="1961234"/>
    <lineage>
        <taxon>Eukaryota</taxon>
        <taxon>Viridiplantae</taxon>
        <taxon>Streptophyta</taxon>
        <taxon>Embryophyta</taxon>
        <taxon>Tracheophyta</taxon>
        <taxon>Spermatophyta</taxon>
        <taxon>Magnoliopsida</taxon>
        <taxon>eudicotyledons</taxon>
        <taxon>Gunneridae</taxon>
        <taxon>Pentapetalae</taxon>
        <taxon>asterids</taxon>
        <taxon>lamiids</taxon>
        <taxon>Lamiales</taxon>
        <taxon>Orobanchaceae</taxon>
        <taxon>Pedicularideae</taxon>
        <taxon>Castillejinae</taxon>
        <taxon>Castilleja</taxon>
    </lineage>
</organism>
<name>A0ABD3CZX6_9LAMI</name>
<evidence type="ECO:0000313" key="3">
    <source>
        <dbReference type="EMBL" id="KAL3635570.1"/>
    </source>
</evidence>
<protein>
    <recommendedName>
        <fullName evidence="2">DUF4378 domain-containing protein</fullName>
    </recommendedName>
</protein>
<feature type="compositionally biased region" description="Polar residues" evidence="1">
    <location>
        <begin position="437"/>
        <end position="447"/>
    </location>
</feature>
<feature type="domain" description="DUF4378" evidence="2">
    <location>
        <begin position="516"/>
        <end position="663"/>
    </location>
</feature>